<evidence type="ECO:0000313" key="9">
    <source>
        <dbReference type="Proteomes" id="UP000449710"/>
    </source>
</evidence>
<evidence type="ECO:0000313" key="8">
    <source>
        <dbReference type="EMBL" id="NBG89628.1"/>
    </source>
</evidence>
<feature type="region of interest" description="Disordered" evidence="6">
    <location>
        <begin position="420"/>
        <end position="444"/>
    </location>
</feature>
<comment type="caution">
    <text evidence="8">The sequence shown here is derived from an EMBL/GenBank/DDBJ whole genome shotgun (WGS) entry which is preliminary data.</text>
</comment>
<sequence>MNNMQRKQVMAMVVMAVLAVGVLFGYDALSEDAAADASNYEVSAEGYNGPVSLRVYIDDEEIVEIEVLEQSETEELGDVAIDEMIAKILEEQSTDVDVESGATVSSNAVIEGVNEALAAAGMGSGDAYVGVAEGYNGDVEVEVIIDGNSIEAINVLEQNETENLGDEAIDEMIERILEAQSTDVDVQSGATVSSNALIEAVNNALDEAGVTLGEGSDDSEEEGDAAADYDAEGTLAIAPGYGGDVVLDIIMDGDEIAEIRVLEENETEGLGDDAIDAMIEKILDAQSTDVDVESGATVSSEAVIKAVAEATGQEAAESEAPEDPAADYDLETYEPEGIMVSGTGFQDRYEIYLDVIFDGNEIVEIRVIEHNETTGFGDGALRVVPERIISQQSTDVDIQTGATWTSETAMELVEKAVEEAGVTLDEQEVDEDEEPADDGGGGGG</sequence>
<organism evidence="8 9">
    <name type="scientific">Isachenkonia alkalipeptolytica</name>
    <dbReference type="NCBI Taxonomy" id="2565777"/>
    <lineage>
        <taxon>Bacteria</taxon>
        <taxon>Bacillati</taxon>
        <taxon>Bacillota</taxon>
        <taxon>Clostridia</taxon>
        <taxon>Eubacteriales</taxon>
        <taxon>Clostridiaceae</taxon>
        <taxon>Isachenkonia</taxon>
    </lineage>
</organism>
<dbReference type="Pfam" id="PF04205">
    <property type="entry name" value="FMN_bind"/>
    <property type="match status" value="4"/>
</dbReference>
<evidence type="ECO:0000256" key="4">
    <source>
        <dbReference type="ARBA" id="ARBA00022643"/>
    </source>
</evidence>
<dbReference type="GO" id="GO:0005886">
    <property type="term" value="C:plasma membrane"/>
    <property type="evidence" value="ECO:0007669"/>
    <property type="project" value="InterPro"/>
</dbReference>
<proteinExistence type="predicted"/>
<dbReference type="InterPro" id="IPR007329">
    <property type="entry name" value="FMN-bd"/>
</dbReference>
<feature type="compositionally biased region" description="Acidic residues" evidence="6">
    <location>
        <begin position="425"/>
        <end position="437"/>
    </location>
</feature>
<feature type="domain" description="FMN-binding" evidence="7">
    <location>
        <begin position="348"/>
        <end position="420"/>
    </location>
</feature>
<feature type="domain" description="FMN-binding" evidence="7">
    <location>
        <begin position="46"/>
        <end position="120"/>
    </location>
</feature>
<dbReference type="EMBL" id="SUMG01000037">
    <property type="protein sequence ID" value="NBG89628.1"/>
    <property type="molecule type" value="Genomic_DNA"/>
</dbReference>
<keyword evidence="4" id="KW-0288">FMN</keyword>
<reference evidence="8 9" key="1">
    <citation type="submission" date="2019-04" db="EMBL/GenBank/DDBJ databases">
        <title>Isachenkonia alkalipeptolytica gen. nov. sp. nov. a new anaerobic, alkiliphilic organothrophic bacterium capable to reduce synthesized ferrihydrite isolated from a soda lake.</title>
        <authorList>
            <person name="Toshchakov S.V."/>
            <person name="Zavarzina D.G."/>
            <person name="Zhilina T.N."/>
            <person name="Kostrikina N.A."/>
            <person name="Kublanov I.V."/>
        </authorList>
    </citation>
    <scope>NUCLEOTIDE SEQUENCE [LARGE SCALE GENOMIC DNA]</scope>
    <source>
        <strain evidence="8 9">Z-1701</strain>
    </source>
</reference>
<dbReference type="InterPro" id="IPR010209">
    <property type="entry name" value="Ion_transpt_RnfG/RsxG"/>
</dbReference>
<keyword evidence="1" id="KW-0813">Transport</keyword>
<keyword evidence="3" id="KW-0285">Flavoprotein</keyword>
<evidence type="ECO:0000256" key="6">
    <source>
        <dbReference type="SAM" id="MobiDB-lite"/>
    </source>
</evidence>
<dbReference type="Gene3D" id="3.90.1010.20">
    <property type="match status" value="4"/>
</dbReference>
<dbReference type="PANTHER" id="PTHR36118">
    <property type="entry name" value="ION-TRANSLOCATING OXIDOREDUCTASE COMPLEX SUBUNIT G"/>
    <property type="match status" value="1"/>
</dbReference>
<accession>A0AA43XMM5</accession>
<dbReference type="RefSeq" id="WP_236660390.1">
    <property type="nucleotide sequence ID" value="NZ_SUMG01000037.1"/>
</dbReference>
<evidence type="ECO:0000259" key="7">
    <source>
        <dbReference type="SMART" id="SM00900"/>
    </source>
</evidence>
<dbReference type="GO" id="GO:0010181">
    <property type="term" value="F:FMN binding"/>
    <property type="evidence" value="ECO:0007669"/>
    <property type="project" value="InterPro"/>
</dbReference>
<protein>
    <submittedName>
        <fullName evidence="8">FMN-binding protein</fullName>
    </submittedName>
</protein>
<gene>
    <name evidence="8" type="ORF">ISALK_14175</name>
</gene>
<evidence type="ECO:0000256" key="1">
    <source>
        <dbReference type="ARBA" id="ARBA00022448"/>
    </source>
</evidence>
<keyword evidence="9" id="KW-1185">Reference proteome</keyword>
<dbReference type="AlphaFoldDB" id="A0AA43XMM5"/>
<feature type="domain" description="FMN-binding" evidence="7">
    <location>
        <begin position="240"/>
        <end position="314"/>
    </location>
</feature>
<keyword evidence="5" id="KW-0249">Electron transport</keyword>
<dbReference type="GO" id="GO:0009055">
    <property type="term" value="F:electron transfer activity"/>
    <property type="evidence" value="ECO:0007669"/>
    <property type="project" value="InterPro"/>
</dbReference>
<evidence type="ECO:0000256" key="3">
    <source>
        <dbReference type="ARBA" id="ARBA00022630"/>
    </source>
</evidence>
<evidence type="ECO:0000256" key="2">
    <source>
        <dbReference type="ARBA" id="ARBA00022553"/>
    </source>
</evidence>
<feature type="domain" description="FMN-binding" evidence="7">
    <location>
        <begin position="134"/>
        <end position="208"/>
    </location>
</feature>
<keyword evidence="2" id="KW-0597">Phosphoprotein</keyword>
<dbReference type="Proteomes" id="UP000449710">
    <property type="component" value="Unassembled WGS sequence"/>
</dbReference>
<name>A0AA43XMM5_9CLOT</name>
<dbReference type="SMART" id="SM00900">
    <property type="entry name" value="FMN_bind"/>
    <property type="match status" value="4"/>
</dbReference>
<evidence type="ECO:0000256" key="5">
    <source>
        <dbReference type="ARBA" id="ARBA00022982"/>
    </source>
</evidence>
<dbReference type="GO" id="GO:0022900">
    <property type="term" value="P:electron transport chain"/>
    <property type="evidence" value="ECO:0007669"/>
    <property type="project" value="InterPro"/>
</dbReference>
<dbReference type="PANTHER" id="PTHR36118:SF1">
    <property type="entry name" value="ION-TRANSLOCATING OXIDOREDUCTASE COMPLEX SUBUNIT G"/>
    <property type="match status" value="1"/>
</dbReference>